<protein>
    <submittedName>
        <fullName evidence="2">Uncharacterized protein</fullName>
    </submittedName>
</protein>
<dbReference type="AlphaFoldDB" id="A0A5B9MHF4"/>
<accession>A0A5B9MHF4</accession>
<reference evidence="2 3" key="1">
    <citation type="submission" date="2019-02" db="EMBL/GenBank/DDBJ databases">
        <title>Planctomycetal bacteria perform biofilm scaping via a novel small molecule.</title>
        <authorList>
            <person name="Jeske O."/>
            <person name="Boedeker C."/>
            <person name="Wiegand S."/>
            <person name="Breitling P."/>
            <person name="Kallscheuer N."/>
            <person name="Jogler M."/>
            <person name="Rohde M."/>
            <person name="Petersen J."/>
            <person name="Medema M.H."/>
            <person name="Surup F."/>
            <person name="Jogler C."/>
        </authorList>
    </citation>
    <scope>NUCLEOTIDE SEQUENCE [LARGE SCALE GENOMIC DNA]</scope>
    <source>
        <strain evidence="2 3">Mal15</strain>
    </source>
</reference>
<keyword evidence="1" id="KW-0472">Membrane</keyword>
<evidence type="ECO:0000256" key="1">
    <source>
        <dbReference type="SAM" id="Phobius"/>
    </source>
</evidence>
<proteinExistence type="predicted"/>
<name>A0A5B9MHF4_9BACT</name>
<feature type="transmembrane region" description="Helical" evidence="1">
    <location>
        <begin position="75"/>
        <end position="104"/>
    </location>
</feature>
<keyword evidence="1" id="KW-0812">Transmembrane</keyword>
<feature type="transmembrane region" description="Helical" evidence="1">
    <location>
        <begin position="147"/>
        <end position="163"/>
    </location>
</feature>
<feature type="transmembrane region" description="Helical" evidence="1">
    <location>
        <begin position="124"/>
        <end position="142"/>
    </location>
</feature>
<evidence type="ECO:0000313" key="2">
    <source>
        <dbReference type="EMBL" id="QEF99064.1"/>
    </source>
</evidence>
<dbReference type="KEGG" id="smam:Mal15_31230"/>
<sequence>MARAVVVAGRANHPLHTQARSRRQVKTLCRSPCRGERWTFWHHKDSGDRTTIANPYKPSEGREHRRYTSFDGLRLQVATAVGFLGCFFGAILCGIGHLLTFMILEDSFSPPLQAQGNMGQFGFLTVYVGFFGGLAGLSLGLIPYTRFLGWFPVFLLVAFLAAFTEPLDLSTTSGFAMLVVGLAVLLSSSLINLGCRFLLR</sequence>
<keyword evidence="3" id="KW-1185">Reference proteome</keyword>
<dbReference type="EMBL" id="CP036264">
    <property type="protein sequence ID" value="QEF99064.1"/>
    <property type="molecule type" value="Genomic_DNA"/>
</dbReference>
<dbReference type="Proteomes" id="UP000321353">
    <property type="component" value="Chromosome"/>
</dbReference>
<organism evidence="2 3">
    <name type="scientific">Stieleria maiorica</name>
    <dbReference type="NCBI Taxonomy" id="2795974"/>
    <lineage>
        <taxon>Bacteria</taxon>
        <taxon>Pseudomonadati</taxon>
        <taxon>Planctomycetota</taxon>
        <taxon>Planctomycetia</taxon>
        <taxon>Pirellulales</taxon>
        <taxon>Pirellulaceae</taxon>
        <taxon>Stieleria</taxon>
    </lineage>
</organism>
<gene>
    <name evidence="2" type="ORF">Mal15_31230</name>
</gene>
<feature type="transmembrane region" description="Helical" evidence="1">
    <location>
        <begin position="175"/>
        <end position="199"/>
    </location>
</feature>
<keyword evidence="1" id="KW-1133">Transmembrane helix</keyword>
<evidence type="ECO:0000313" key="3">
    <source>
        <dbReference type="Proteomes" id="UP000321353"/>
    </source>
</evidence>